<feature type="transmembrane region" description="Helical" evidence="1">
    <location>
        <begin position="12"/>
        <end position="30"/>
    </location>
</feature>
<accession>A0A816JQ55</accession>
<reference evidence="2" key="1">
    <citation type="submission" date="2021-01" db="EMBL/GenBank/DDBJ databases">
        <authorList>
            <consortium name="Genoscope - CEA"/>
            <person name="William W."/>
        </authorList>
    </citation>
    <scope>NUCLEOTIDE SEQUENCE</scope>
</reference>
<keyword evidence="1" id="KW-0812">Transmembrane</keyword>
<evidence type="ECO:0000313" key="2">
    <source>
        <dbReference type="EMBL" id="CAF1852371.1"/>
    </source>
</evidence>
<evidence type="ECO:0000256" key="1">
    <source>
        <dbReference type="SAM" id="Phobius"/>
    </source>
</evidence>
<gene>
    <name evidence="2" type="ORF">DARMORV10_C04P37560.1</name>
</gene>
<organism evidence="2">
    <name type="scientific">Brassica napus</name>
    <name type="common">Rape</name>
    <dbReference type="NCBI Taxonomy" id="3708"/>
    <lineage>
        <taxon>Eukaryota</taxon>
        <taxon>Viridiplantae</taxon>
        <taxon>Streptophyta</taxon>
        <taxon>Embryophyta</taxon>
        <taxon>Tracheophyta</taxon>
        <taxon>Spermatophyta</taxon>
        <taxon>Magnoliopsida</taxon>
        <taxon>eudicotyledons</taxon>
        <taxon>Gunneridae</taxon>
        <taxon>Pentapetalae</taxon>
        <taxon>rosids</taxon>
        <taxon>malvids</taxon>
        <taxon>Brassicales</taxon>
        <taxon>Brassicaceae</taxon>
        <taxon>Brassiceae</taxon>
        <taxon>Brassica</taxon>
    </lineage>
</organism>
<sequence length="38" mass="4583">MFSYGVMSLHLKIRFDVSFSSFVLILLFMYNKHLELRV</sequence>
<name>A0A816JQ55_BRANA</name>
<dbReference type="AlphaFoldDB" id="A0A816JQ55"/>
<proteinExistence type="predicted"/>
<keyword evidence="1" id="KW-1133">Transmembrane helix</keyword>
<dbReference type="EMBL" id="HG994368">
    <property type="protein sequence ID" value="CAF1852371.1"/>
    <property type="molecule type" value="Genomic_DNA"/>
</dbReference>
<keyword evidence="1" id="KW-0472">Membrane</keyword>
<dbReference type="Proteomes" id="UP001295469">
    <property type="component" value="Chromosome C04"/>
</dbReference>
<protein>
    <submittedName>
        <fullName evidence="2">(rape) hypothetical protein</fullName>
    </submittedName>
</protein>